<keyword evidence="3" id="KW-1185">Reference proteome</keyword>
<sequence>MTGDSPVEPALRTALEREGASAFVHVGSADDPAIRYCRPELERELERGRHAVAFDGREWRVRSATDTEANPASALADDLAAAGLEGTVLTPARIPHDAALYLEGAGFALASTDVIEQSRATKTPAERERIETAQTAAGAGIRRGASLLAGADVVDGRLAIDGEPLTGRRLRTAIGGGIVAAGGFPNGNTAVSVPDGDPARSGVPIVLETAPREPSGYYGGLARTYVRDGDGGDERRAHVGVTRAFRSAASMLTADAQSVTAVEADLEAEVRAFGFEEEIRTRVVGVGLEPAERPNRGRQEIDGGAVVRLDVGVEIGDGQIRLAELLAVDKSVDRLESIPQSLDPAALE</sequence>
<comment type="caution">
    <text evidence="2">The sequence shown here is derived from an EMBL/GenBank/DDBJ whole genome shotgun (WGS) entry which is preliminary data.</text>
</comment>
<evidence type="ECO:0000259" key="1">
    <source>
        <dbReference type="Pfam" id="PF00557"/>
    </source>
</evidence>
<evidence type="ECO:0000313" key="2">
    <source>
        <dbReference type="EMBL" id="ELY61369.1"/>
    </source>
</evidence>
<dbReference type="Gene3D" id="3.90.230.10">
    <property type="entry name" value="Creatinase/methionine aminopeptidase superfamily"/>
    <property type="match status" value="1"/>
</dbReference>
<dbReference type="Proteomes" id="UP000011688">
    <property type="component" value="Unassembled WGS sequence"/>
</dbReference>
<dbReference type="AlphaFoldDB" id="L9XHZ7"/>
<dbReference type="eggNOG" id="arCOG01003">
    <property type="taxonomic scope" value="Archaea"/>
</dbReference>
<dbReference type="STRING" id="1227497.C491_00887"/>
<dbReference type="PANTHER" id="PTHR46112:SF2">
    <property type="entry name" value="XAA-PRO AMINOPEPTIDASE P-RELATED"/>
    <property type="match status" value="1"/>
</dbReference>
<proteinExistence type="predicted"/>
<organism evidence="2 3">
    <name type="scientific">Natronococcus amylolyticus DSM 10524</name>
    <dbReference type="NCBI Taxonomy" id="1227497"/>
    <lineage>
        <taxon>Archaea</taxon>
        <taxon>Methanobacteriati</taxon>
        <taxon>Methanobacteriota</taxon>
        <taxon>Stenosarchaea group</taxon>
        <taxon>Halobacteria</taxon>
        <taxon>Halobacteriales</taxon>
        <taxon>Natrialbaceae</taxon>
        <taxon>Natronococcus</taxon>
    </lineage>
</organism>
<evidence type="ECO:0000313" key="3">
    <source>
        <dbReference type="Proteomes" id="UP000011688"/>
    </source>
</evidence>
<dbReference type="InterPro" id="IPR050659">
    <property type="entry name" value="Peptidase_M24B"/>
</dbReference>
<dbReference type="PATRIC" id="fig|1227497.3.peg.186"/>
<dbReference type="Pfam" id="PF00557">
    <property type="entry name" value="Peptidase_M24"/>
    <property type="match status" value="1"/>
</dbReference>
<name>L9XHZ7_9EURY</name>
<accession>L9XHZ7</accession>
<feature type="domain" description="Peptidase M24" evidence="1">
    <location>
        <begin position="177"/>
        <end position="329"/>
    </location>
</feature>
<dbReference type="RefSeq" id="WP_005553039.1">
    <property type="nucleotide sequence ID" value="NZ_AOIB01000005.1"/>
</dbReference>
<dbReference type="PANTHER" id="PTHR46112">
    <property type="entry name" value="AMINOPEPTIDASE"/>
    <property type="match status" value="1"/>
</dbReference>
<dbReference type="OrthoDB" id="200535at2157"/>
<protein>
    <recommendedName>
        <fullName evidence="1">Peptidase M24 domain-containing protein</fullName>
    </recommendedName>
</protein>
<dbReference type="EMBL" id="AOIB01000005">
    <property type="protein sequence ID" value="ELY61369.1"/>
    <property type="molecule type" value="Genomic_DNA"/>
</dbReference>
<reference evidence="2 3" key="1">
    <citation type="journal article" date="2014" name="PLoS Genet.">
        <title>Phylogenetically driven sequencing of extremely halophilic archaea reveals strategies for static and dynamic osmo-response.</title>
        <authorList>
            <person name="Becker E.A."/>
            <person name="Seitzer P.M."/>
            <person name="Tritt A."/>
            <person name="Larsen D."/>
            <person name="Krusor M."/>
            <person name="Yao A.I."/>
            <person name="Wu D."/>
            <person name="Madern D."/>
            <person name="Eisen J.A."/>
            <person name="Darling A.E."/>
            <person name="Facciotti M.T."/>
        </authorList>
    </citation>
    <scope>NUCLEOTIDE SEQUENCE [LARGE SCALE GENOMIC DNA]</scope>
    <source>
        <strain evidence="2 3">DSM 10524</strain>
    </source>
</reference>
<dbReference type="InterPro" id="IPR036005">
    <property type="entry name" value="Creatinase/aminopeptidase-like"/>
</dbReference>
<dbReference type="InterPro" id="IPR000994">
    <property type="entry name" value="Pept_M24"/>
</dbReference>
<gene>
    <name evidence="2" type="ORF">C491_00887</name>
</gene>
<dbReference type="SUPFAM" id="SSF55920">
    <property type="entry name" value="Creatinase/aminopeptidase"/>
    <property type="match status" value="1"/>
</dbReference>